<sequence length="550" mass="59050">MRDVPGRNTGRLELDLPSEHADAETATIENQSTQANTIFQWHSNRQPDNNMKDIDIETQEQLAQDLLLDLRSQCGDETQQKPAGKATLLVFNNREFRLFLFSFMLARIGGWLTYIASITMIEEKLLREGEPSQSAVSVLIACRFLPIVLLSPFGGVLADGYDRRQSMIRLDLLGAACPLLFLVAIDSRSPIALVYLITLLQQSITGLYEPCKSALTPMLVSHEDELKTATTLLGLCWSVFAALGSSLGGLIVSRVGLRACFFTDCFTFLASAFLIWLMGGEWAPPKSTGSDCNSSLCSTIGEMTADGIGYLWQNSWGVLVLLKASVAILCGAADILNVSLSETPGSSATKDAANLGCIFAFVGFGSFLGSLVVNYSTDMKQLRRIQMSCIVGLGFTALGCFGIGVFPALWTVCLFTAVRSVGTSVTWISSSLLIQKLSAPGLLGRVSAVDGAFALLSESSSALFCGFLQDSGMTPSGVAVLVSMLGTFLTAIWSIHHARGGGASSVLEDDEKSEHTISENTPLLLSDSESDFDDMESPAFGGQPLELRAE</sequence>
<dbReference type="AlphaFoldDB" id="A0A9N8D9F0"/>
<evidence type="ECO:0000256" key="3">
    <source>
        <dbReference type="ARBA" id="ARBA00022475"/>
    </source>
</evidence>
<evidence type="ECO:0000313" key="10">
    <source>
        <dbReference type="Proteomes" id="UP001153069"/>
    </source>
</evidence>
<comment type="caution">
    <text evidence="9">The sequence shown here is derived from an EMBL/GenBank/DDBJ whole genome shotgun (WGS) entry which is preliminary data.</text>
</comment>
<feature type="region of interest" description="Disordered" evidence="7">
    <location>
        <begin position="504"/>
        <end position="550"/>
    </location>
</feature>
<keyword evidence="2" id="KW-0813">Transport</keyword>
<dbReference type="InterPro" id="IPR036259">
    <property type="entry name" value="MFS_trans_sf"/>
</dbReference>
<evidence type="ECO:0000256" key="8">
    <source>
        <dbReference type="SAM" id="Phobius"/>
    </source>
</evidence>
<feature type="transmembrane region" description="Helical" evidence="8">
    <location>
        <begin position="476"/>
        <end position="495"/>
    </location>
</feature>
<feature type="transmembrane region" description="Helical" evidence="8">
    <location>
        <begin position="232"/>
        <end position="252"/>
    </location>
</feature>
<feature type="transmembrane region" description="Helical" evidence="8">
    <location>
        <begin position="136"/>
        <end position="158"/>
    </location>
</feature>
<feature type="transmembrane region" description="Helical" evidence="8">
    <location>
        <begin position="385"/>
        <end position="418"/>
    </location>
</feature>
<dbReference type="Gene3D" id="1.20.1250.20">
    <property type="entry name" value="MFS general substrate transporter like domains"/>
    <property type="match status" value="1"/>
</dbReference>
<feature type="transmembrane region" description="Helical" evidence="8">
    <location>
        <begin position="170"/>
        <end position="197"/>
    </location>
</feature>
<feature type="region of interest" description="Disordered" evidence="7">
    <location>
        <begin position="1"/>
        <end position="26"/>
    </location>
</feature>
<gene>
    <name evidence="9" type="ORF">SEMRO_4_G003450.1</name>
</gene>
<dbReference type="CDD" id="cd06173">
    <property type="entry name" value="MFS_MefA_like"/>
    <property type="match status" value="1"/>
</dbReference>
<protein>
    <submittedName>
        <fullName evidence="9">Pfam:DUF894</fullName>
    </submittedName>
</protein>
<name>A0A9N8D9F0_9STRA</name>
<evidence type="ECO:0000256" key="6">
    <source>
        <dbReference type="ARBA" id="ARBA00023136"/>
    </source>
</evidence>
<reference evidence="9" key="1">
    <citation type="submission" date="2020-06" db="EMBL/GenBank/DDBJ databases">
        <authorList>
            <consortium name="Plant Systems Biology data submission"/>
        </authorList>
    </citation>
    <scope>NUCLEOTIDE SEQUENCE</scope>
    <source>
        <strain evidence="9">D6</strain>
    </source>
</reference>
<dbReference type="PANTHER" id="PTHR43266">
    <property type="entry name" value="MACROLIDE-EFFLUX PROTEIN"/>
    <property type="match status" value="1"/>
</dbReference>
<dbReference type="Proteomes" id="UP001153069">
    <property type="component" value="Unassembled WGS sequence"/>
</dbReference>
<evidence type="ECO:0000256" key="2">
    <source>
        <dbReference type="ARBA" id="ARBA00022448"/>
    </source>
</evidence>
<dbReference type="Pfam" id="PF07690">
    <property type="entry name" value="MFS_1"/>
    <property type="match status" value="1"/>
</dbReference>
<feature type="transmembrane region" description="Helical" evidence="8">
    <location>
        <begin position="98"/>
        <end position="116"/>
    </location>
</feature>
<evidence type="ECO:0000313" key="9">
    <source>
        <dbReference type="EMBL" id="CAB9496370.1"/>
    </source>
</evidence>
<dbReference type="PANTHER" id="PTHR43266:SF2">
    <property type="entry name" value="MAJOR FACILITATOR SUPERFAMILY (MFS) PROFILE DOMAIN-CONTAINING PROTEIN"/>
    <property type="match status" value="1"/>
</dbReference>
<dbReference type="InterPro" id="IPR011701">
    <property type="entry name" value="MFS"/>
</dbReference>
<evidence type="ECO:0000256" key="7">
    <source>
        <dbReference type="SAM" id="MobiDB-lite"/>
    </source>
</evidence>
<evidence type="ECO:0000256" key="5">
    <source>
        <dbReference type="ARBA" id="ARBA00022989"/>
    </source>
</evidence>
<evidence type="ECO:0000256" key="1">
    <source>
        <dbReference type="ARBA" id="ARBA00004651"/>
    </source>
</evidence>
<keyword evidence="4 8" id="KW-0812">Transmembrane</keyword>
<organism evidence="9 10">
    <name type="scientific">Seminavis robusta</name>
    <dbReference type="NCBI Taxonomy" id="568900"/>
    <lineage>
        <taxon>Eukaryota</taxon>
        <taxon>Sar</taxon>
        <taxon>Stramenopiles</taxon>
        <taxon>Ochrophyta</taxon>
        <taxon>Bacillariophyta</taxon>
        <taxon>Bacillariophyceae</taxon>
        <taxon>Bacillariophycidae</taxon>
        <taxon>Naviculales</taxon>
        <taxon>Naviculaceae</taxon>
        <taxon>Seminavis</taxon>
    </lineage>
</organism>
<evidence type="ECO:0000256" key="4">
    <source>
        <dbReference type="ARBA" id="ARBA00022692"/>
    </source>
</evidence>
<feature type="transmembrane region" description="Helical" evidence="8">
    <location>
        <begin position="259"/>
        <end position="279"/>
    </location>
</feature>
<keyword evidence="5 8" id="KW-1133">Transmembrane helix</keyword>
<keyword evidence="6 8" id="KW-0472">Membrane</keyword>
<keyword evidence="10" id="KW-1185">Reference proteome</keyword>
<feature type="transmembrane region" description="Helical" evidence="8">
    <location>
        <begin position="352"/>
        <end position="373"/>
    </location>
</feature>
<dbReference type="GO" id="GO:0022857">
    <property type="term" value="F:transmembrane transporter activity"/>
    <property type="evidence" value="ECO:0007669"/>
    <property type="project" value="InterPro"/>
</dbReference>
<comment type="subcellular location">
    <subcellularLocation>
        <location evidence="1">Cell membrane</location>
        <topology evidence="1">Multi-pass membrane protein</topology>
    </subcellularLocation>
</comment>
<dbReference type="SUPFAM" id="SSF103473">
    <property type="entry name" value="MFS general substrate transporter"/>
    <property type="match status" value="1"/>
</dbReference>
<proteinExistence type="predicted"/>
<keyword evidence="3" id="KW-1003">Cell membrane</keyword>
<feature type="compositionally biased region" description="Basic and acidic residues" evidence="7">
    <location>
        <begin position="1"/>
        <end position="23"/>
    </location>
</feature>
<dbReference type="OrthoDB" id="46230at2759"/>
<dbReference type="EMBL" id="CAICTM010000004">
    <property type="protein sequence ID" value="CAB9496370.1"/>
    <property type="molecule type" value="Genomic_DNA"/>
</dbReference>
<accession>A0A9N8D9F0</accession>
<dbReference type="GO" id="GO:0005886">
    <property type="term" value="C:plasma membrane"/>
    <property type="evidence" value="ECO:0007669"/>
    <property type="project" value="UniProtKB-SubCell"/>
</dbReference>